<dbReference type="PROSITE" id="PS00125">
    <property type="entry name" value="SER_THR_PHOSPHATASE"/>
    <property type="match status" value="1"/>
</dbReference>
<dbReference type="InterPro" id="IPR004843">
    <property type="entry name" value="Calcineurin-like_PHP"/>
</dbReference>
<dbReference type="Gene3D" id="3.60.21.10">
    <property type="match status" value="1"/>
</dbReference>
<reference evidence="2 3" key="1">
    <citation type="journal article" date="2015" name="Infect. Genet. Evol.">
        <title>Genomic sequences of six botulinum neurotoxin-producing strains representing three clostridial species illustrate the mobility and diversity of botulinum neurotoxin genes.</title>
        <authorList>
            <person name="Smith T.J."/>
            <person name="Hill K.K."/>
            <person name="Xie G."/>
            <person name="Foley B.T."/>
            <person name="Williamson C.H."/>
            <person name="Foster J.T."/>
            <person name="Johnson S.L."/>
            <person name="Chertkov O."/>
            <person name="Teshima H."/>
            <person name="Gibbons H.S."/>
            <person name="Johnsky L.A."/>
            <person name="Karavis M.A."/>
            <person name="Smith L.A."/>
        </authorList>
    </citation>
    <scope>NUCLEOTIDE SEQUENCE [LARGE SCALE GENOMIC DNA]</scope>
    <source>
        <strain evidence="2 3">CDC 2741</strain>
    </source>
</reference>
<feature type="domain" description="Serine/threonine specific protein phosphatases" evidence="1">
    <location>
        <begin position="18"/>
        <end position="23"/>
    </location>
</feature>
<dbReference type="EMBL" id="AYSO01000015">
    <property type="protein sequence ID" value="KIE47294.1"/>
    <property type="molecule type" value="Genomic_DNA"/>
</dbReference>
<dbReference type="AlphaFoldDB" id="A0A0C1U371"/>
<dbReference type="SUPFAM" id="SSF56300">
    <property type="entry name" value="Metallo-dependent phosphatases"/>
    <property type="match status" value="1"/>
</dbReference>
<dbReference type="InterPro" id="IPR006186">
    <property type="entry name" value="Ser/Thr-sp_prot-phosphatase"/>
</dbReference>
<keyword evidence="3" id="KW-1185">Reference proteome</keyword>
<dbReference type="Pfam" id="PF00149">
    <property type="entry name" value="Metallophos"/>
    <property type="match status" value="1"/>
</dbReference>
<protein>
    <recommendedName>
        <fullName evidence="1">Serine/threonine specific protein phosphatases domain-containing protein</fullName>
    </recommendedName>
</protein>
<dbReference type="GO" id="GO:0016787">
    <property type="term" value="F:hydrolase activity"/>
    <property type="evidence" value="ECO:0007669"/>
    <property type="project" value="InterPro"/>
</dbReference>
<comment type="caution">
    <text evidence="2">The sequence shown here is derived from an EMBL/GenBank/DDBJ whole genome shotgun (WGS) entry which is preliminary data.</text>
</comment>
<name>A0A0C1U371_9CLOT</name>
<evidence type="ECO:0000313" key="2">
    <source>
        <dbReference type="EMBL" id="KIE47294.1"/>
    </source>
</evidence>
<accession>A0A0C1U371</accession>
<evidence type="ECO:0000259" key="1">
    <source>
        <dbReference type="PROSITE" id="PS00125"/>
    </source>
</evidence>
<dbReference type="Proteomes" id="UP000031366">
    <property type="component" value="Unassembled WGS sequence"/>
</dbReference>
<evidence type="ECO:0000313" key="3">
    <source>
        <dbReference type="Proteomes" id="UP000031366"/>
    </source>
</evidence>
<proteinExistence type="predicted"/>
<dbReference type="InterPro" id="IPR029052">
    <property type="entry name" value="Metallo-depent_PP-like"/>
</dbReference>
<gene>
    <name evidence="2" type="ORF">U732_1314</name>
</gene>
<sequence length="166" mass="19170">MEYCRGLKKQFPSNVVFLKGNHEFEIIYHFLNEPNENWLRQCGYETLEQYKSENKNPIEDVNWFLTLPLYWENENIFISHAGLSEIALNCFEETDSNGVLLNRGKVKNINKLQIIGHTPCENSEPIYNEEENSLNIDTGAGYKDGVLTGVKLNEKGEILKIIKINT</sequence>
<organism evidence="2 3">
    <name type="scientific">Clostridium argentinense CDC 2741</name>
    <dbReference type="NCBI Taxonomy" id="1418104"/>
    <lineage>
        <taxon>Bacteria</taxon>
        <taxon>Bacillati</taxon>
        <taxon>Bacillota</taxon>
        <taxon>Clostridia</taxon>
        <taxon>Eubacteriales</taxon>
        <taxon>Clostridiaceae</taxon>
        <taxon>Clostridium</taxon>
    </lineage>
</organism>